<name>J0P772_9BACT</name>
<proteinExistence type="predicted"/>
<sequence>MIFLRGLRGGCALRRSFSGLAGLLGPSPLSAARSAAVRHPYKQLGLRRLRRLSAAEIQSNLIKMP</sequence>
<evidence type="ECO:0000313" key="1">
    <source>
        <dbReference type="EMBL" id="EJF53357.1"/>
    </source>
</evidence>
<organism evidence="1 2">
    <name type="scientific">Saprospira grandis DSM 2844</name>
    <dbReference type="NCBI Taxonomy" id="694433"/>
    <lineage>
        <taxon>Bacteria</taxon>
        <taxon>Pseudomonadati</taxon>
        <taxon>Bacteroidota</taxon>
        <taxon>Saprospiria</taxon>
        <taxon>Saprospirales</taxon>
        <taxon>Saprospiraceae</taxon>
        <taxon>Saprospira</taxon>
    </lineage>
</organism>
<dbReference type="EMBL" id="JH719942">
    <property type="protein sequence ID" value="EJF53357.1"/>
    <property type="molecule type" value="Genomic_DNA"/>
</dbReference>
<dbReference type="AlphaFoldDB" id="J0P772"/>
<accession>J0P772</accession>
<dbReference type="Proteomes" id="UP000005113">
    <property type="component" value="Unassembled WGS sequence"/>
</dbReference>
<evidence type="ECO:0000313" key="2">
    <source>
        <dbReference type="Proteomes" id="UP000005113"/>
    </source>
</evidence>
<reference evidence="2" key="1">
    <citation type="journal article" date="2012" name="Stand. Genomic Sci.">
        <title>Permanent draft genome sequence of the gliding predator Saprospira grandis strain Sa g1 (= HR1).</title>
        <authorList>
            <person name="Mavromatis K."/>
            <person name="Chertkov O."/>
            <person name="Lapidus A."/>
            <person name="Nolan M."/>
            <person name="Lucas S."/>
            <person name="Tice H."/>
            <person name="Del Rio T.G."/>
            <person name="Cheng J.F."/>
            <person name="Han C."/>
            <person name="Tapia R."/>
            <person name="Bruce D."/>
            <person name="Goodwin L.A."/>
            <person name="Pitluck S."/>
            <person name="Huntemann M."/>
            <person name="Liolios K."/>
            <person name="Pagani I."/>
            <person name="Ivanova N."/>
            <person name="Mikhailova N."/>
            <person name="Pati A."/>
            <person name="Chen A."/>
            <person name="Palaniappan K."/>
            <person name="Land M."/>
            <person name="Brambilla E.M."/>
            <person name="Rohde M."/>
            <person name="Spring S."/>
            <person name="Goker M."/>
            <person name="Detter J.C."/>
            <person name="Bristow J."/>
            <person name="Eisen J.A."/>
            <person name="Markowitz V."/>
            <person name="Hugenholtz P."/>
            <person name="Kyrpides N.C."/>
            <person name="Klenk H.P."/>
            <person name="Woyke T."/>
        </authorList>
    </citation>
    <scope>NUCLEOTIDE SEQUENCE [LARGE SCALE GENOMIC DNA]</scope>
    <source>
        <strain evidence="2">DSM 2844</strain>
    </source>
</reference>
<protein>
    <submittedName>
        <fullName evidence="1">Uncharacterized protein</fullName>
    </submittedName>
</protein>
<gene>
    <name evidence="1" type="ORF">SapgrDRAFT_1651</name>
</gene>
<dbReference type="HOGENOM" id="CLU_2847361_0_0_10"/>